<keyword evidence="8" id="KW-0902">Two-component regulatory system</keyword>
<dbReference type="GO" id="GO:0005524">
    <property type="term" value="F:ATP binding"/>
    <property type="evidence" value="ECO:0007669"/>
    <property type="project" value="UniProtKB-KW"/>
</dbReference>
<keyword evidence="16" id="KW-1185">Reference proteome</keyword>
<dbReference type="SMART" id="SM00091">
    <property type="entry name" value="PAS"/>
    <property type="match status" value="1"/>
</dbReference>
<comment type="function">
    <text evidence="9">Putative oxygen sensor; modulates the activity of FixJ, a transcriptional activator of nitrogen fixation fixK gene. FixL probably acts as a kinase that phosphorylates FixJ.</text>
</comment>
<organism evidence="15 16">
    <name type="scientific">Aliidongia dinghuensis</name>
    <dbReference type="NCBI Taxonomy" id="1867774"/>
    <lineage>
        <taxon>Bacteria</taxon>
        <taxon>Pseudomonadati</taxon>
        <taxon>Pseudomonadota</taxon>
        <taxon>Alphaproteobacteria</taxon>
        <taxon>Rhodospirillales</taxon>
        <taxon>Dongiaceae</taxon>
        <taxon>Aliidongia</taxon>
    </lineage>
</organism>
<feature type="transmembrane region" description="Helical" evidence="11">
    <location>
        <begin position="39"/>
        <end position="68"/>
    </location>
</feature>
<dbReference type="CDD" id="cd00130">
    <property type="entry name" value="PAS"/>
    <property type="match status" value="1"/>
</dbReference>
<dbReference type="Gene3D" id="6.10.250.2580">
    <property type="match status" value="1"/>
</dbReference>
<evidence type="ECO:0000256" key="10">
    <source>
        <dbReference type="ARBA" id="ARBA00070616"/>
    </source>
</evidence>
<feature type="transmembrane region" description="Helical" evidence="11">
    <location>
        <begin position="83"/>
        <end position="103"/>
    </location>
</feature>
<dbReference type="Gene3D" id="1.10.287.130">
    <property type="match status" value="1"/>
</dbReference>
<feature type="domain" description="PAC" evidence="14">
    <location>
        <begin position="194"/>
        <end position="247"/>
    </location>
</feature>
<evidence type="ECO:0000313" key="15">
    <source>
        <dbReference type="EMBL" id="GGF19965.1"/>
    </source>
</evidence>
<evidence type="ECO:0000256" key="5">
    <source>
        <dbReference type="ARBA" id="ARBA00022741"/>
    </source>
</evidence>
<dbReference type="Proteomes" id="UP000646365">
    <property type="component" value="Unassembled WGS sequence"/>
</dbReference>
<gene>
    <name evidence="15" type="primary">fixL</name>
    <name evidence="15" type="ORF">GCM10011611_27450</name>
</gene>
<evidence type="ECO:0000256" key="1">
    <source>
        <dbReference type="ARBA" id="ARBA00000085"/>
    </source>
</evidence>
<evidence type="ECO:0000259" key="12">
    <source>
        <dbReference type="PROSITE" id="PS50109"/>
    </source>
</evidence>
<evidence type="ECO:0000256" key="7">
    <source>
        <dbReference type="ARBA" id="ARBA00022840"/>
    </source>
</evidence>
<feature type="transmembrane region" description="Helical" evidence="11">
    <location>
        <begin position="6"/>
        <end position="27"/>
    </location>
</feature>
<evidence type="ECO:0000256" key="8">
    <source>
        <dbReference type="ARBA" id="ARBA00023012"/>
    </source>
</evidence>
<keyword evidence="6 15" id="KW-0418">Kinase</keyword>
<dbReference type="PANTHER" id="PTHR43065">
    <property type="entry name" value="SENSOR HISTIDINE KINASE"/>
    <property type="match status" value="1"/>
</dbReference>
<keyword evidence="11" id="KW-0812">Transmembrane</keyword>
<comment type="catalytic activity">
    <reaction evidence="1">
        <text>ATP + protein L-histidine = ADP + protein N-phospho-L-histidine.</text>
        <dbReference type="EC" id="2.7.13.3"/>
    </reaction>
</comment>
<protein>
    <recommendedName>
        <fullName evidence="10">Sensor protein FixL</fullName>
        <ecNumber evidence="2">2.7.13.3</ecNumber>
    </recommendedName>
</protein>
<evidence type="ECO:0000256" key="4">
    <source>
        <dbReference type="ARBA" id="ARBA00022679"/>
    </source>
</evidence>
<dbReference type="Pfam" id="PF00989">
    <property type="entry name" value="PAS"/>
    <property type="match status" value="1"/>
</dbReference>
<keyword evidence="5" id="KW-0547">Nucleotide-binding</keyword>
<comment type="caution">
    <text evidence="15">The sequence shown here is derived from an EMBL/GenBank/DDBJ whole genome shotgun (WGS) entry which is preliminary data.</text>
</comment>
<accession>A0A8J3E2C7</accession>
<reference evidence="15" key="2">
    <citation type="submission" date="2020-09" db="EMBL/GenBank/DDBJ databases">
        <authorList>
            <person name="Sun Q."/>
            <person name="Zhou Y."/>
        </authorList>
    </citation>
    <scope>NUCLEOTIDE SEQUENCE</scope>
    <source>
        <strain evidence="15">CGMCC 1.15725</strain>
    </source>
</reference>
<evidence type="ECO:0000256" key="6">
    <source>
        <dbReference type="ARBA" id="ARBA00022777"/>
    </source>
</evidence>
<dbReference type="Gene3D" id="3.30.450.20">
    <property type="entry name" value="PAS domain"/>
    <property type="match status" value="1"/>
</dbReference>
<dbReference type="InterPro" id="IPR013767">
    <property type="entry name" value="PAS_fold"/>
</dbReference>
<dbReference type="EMBL" id="BMJQ01000006">
    <property type="protein sequence ID" value="GGF19965.1"/>
    <property type="molecule type" value="Genomic_DNA"/>
</dbReference>
<dbReference type="SMART" id="SM00387">
    <property type="entry name" value="HATPase_c"/>
    <property type="match status" value="1"/>
</dbReference>
<evidence type="ECO:0000259" key="13">
    <source>
        <dbReference type="PROSITE" id="PS50112"/>
    </source>
</evidence>
<dbReference type="InterPro" id="IPR035965">
    <property type="entry name" value="PAS-like_dom_sf"/>
</dbReference>
<sequence length="488" mass="53479">MQDWRIWFGYAIAVLGVIAGLALYLLLELAFGERSVYLFLIPAIVAASALGGFRPGLLATLLSLIAVVETTFPADQPVVMGDVASVAVFAGISSAIMGVGSWLQRTRQQLIVINRSLRESEMHLQTLLQTIPVAMIVTDERGLIRSFSHAAEDLFGWAAGEVLGRNANLLMPARDRETHDGYLDQYERSDDRRTTGTDRIVMGERKNGSTFPMELTISEALTDKGRFFTGFVRDLTERHRSEARLQELQSELVRVSRVTAMGEMASAIAHELNQPLSAIANYLKGAAHLLSEPDIPRERLAGALEKAGAQALRAGHIIRRLREFLARGETERRIESLSQLIDDVGELALVGAKERGITVRRNYDPSTDLVLADRVQIQQVVTNLLRNSFDAMEGSLNKELTISVERVGPELAQVSVADTGPGIDSEVIDTLFQPFVTTKANGMGVGLSISRTIVESHGGRIWAEATPGGGATFRFTLRSVEREEDGRD</sequence>
<dbReference type="SUPFAM" id="SSF47384">
    <property type="entry name" value="Homodimeric domain of signal transducing histidine kinase"/>
    <property type="match status" value="1"/>
</dbReference>
<dbReference type="InterPro" id="IPR004358">
    <property type="entry name" value="Sig_transdc_His_kin-like_C"/>
</dbReference>
<feature type="domain" description="PAS" evidence="13">
    <location>
        <begin position="120"/>
        <end position="172"/>
    </location>
</feature>
<dbReference type="PRINTS" id="PR00344">
    <property type="entry name" value="BCTRLSENSOR"/>
</dbReference>
<dbReference type="SUPFAM" id="SSF55874">
    <property type="entry name" value="ATPase domain of HSP90 chaperone/DNA topoisomerase II/histidine kinase"/>
    <property type="match status" value="1"/>
</dbReference>
<keyword evidence="11" id="KW-0472">Membrane</keyword>
<dbReference type="Pfam" id="PF02518">
    <property type="entry name" value="HATPase_c"/>
    <property type="match status" value="1"/>
</dbReference>
<dbReference type="Pfam" id="PF00512">
    <property type="entry name" value="HisKA"/>
    <property type="match status" value="1"/>
</dbReference>
<keyword evidence="7" id="KW-0067">ATP-binding</keyword>
<dbReference type="PROSITE" id="PS50113">
    <property type="entry name" value="PAC"/>
    <property type="match status" value="1"/>
</dbReference>
<dbReference type="InterPro" id="IPR000014">
    <property type="entry name" value="PAS"/>
</dbReference>
<dbReference type="PANTHER" id="PTHR43065:SF10">
    <property type="entry name" value="PEROXIDE STRESS-ACTIVATED HISTIDINE KINASE MAK3"/>
    <property type="match status" value="1"/>
</dbReference>
<dbReference type="GO" id="GO:0000155">
    <property type="term" value="F:phosphorelay sensor kinase activity"/>
    <property type="evidence" value="ECO:0007669"/>
    <property type="project" value="InterPro"/>
</dbReference>
<dbReference type="FunFam" id="3.30.450.20:FF:000060">
    <property type="entry name" value="Sensor protein FixL"/>
    <property type="match status" value="1"/>
</dbReference>
<evidence type="ECO:0000259" key="14">
    <source>
        <dbReference type="PROSITE" id="PS50113"/>
    </source>
</evidence>
<keyword evidence="3" id="KW-0597">Phosphoprotein</keyword>
<dbReference type="PROSITE" id="PS50112">
    <property type="entry name" value="PAS"/>
    <property type="match status" value="1"/>
</dbReference>
<feature type="domain" description="Histidine kinase" evidence="12">
    <location>
        <begin position="267"/>
        <end position="481"/>
    </location>
</feature>
<dbReference type="EC" id="2.7.13.3" evidence="2"/>
<name>A0A8J3E2C7_9PROT</name>
<keyword evidence="11" id="KW-1133">Transmembrane helix</keyword>
<proteinExistence type="predicted"/>
<dbReference type="Gene3D" id="3.30.565.10">
    <property type="entry name" value="Histidine kinase-like ATPase, C-terminal domain"/>
    <property type="match status" value="1"/>
</dbReference>
<evidence type="ECO:0000313" key="16">
    <source>
        <dbReference type="Proteomes" id="UP000646365"/>
    </source>
</evidence>
<dbReference type="InterPro" id="IPR000700">
    <property type="entry name" value="PAS-assoc_C"/>
</dbReference>
<dbReference type="PROSITE" id="PS50109">
    <property type="entry name" value="HIS_KIN"/>
    <property type="match status" value="1"/>
</dbReference>
<dbReference type="InterPro" id="IPR036890">
    <property type="entry name" value="HATPase_C_sf"/>
</dbReference>
<dbReference type="AlphaFoldDB" id="A0A8J3E2C7"/>
<dbReference type="InterPro" id="IPR005467">
    <property type="entry name" value="His_kinase_dom"/>
</dbReference>
<keyword evidence="4" id="KW-0808">Transferase</keyword>
<dbReference type="SUPFAM" id="SSF55785">
    <property type="entry name" value="PYP-like sensor domain (PAS domain)"/>
    <property type="match status" value="1"/>
</dbReference>
<dbReference type="InterPro" id="IPR036097">
    <property type="entry name" value="HisK_dim/P_sf"/>
</dbReference>
<dbReference type="CDD" id="cd00082">
    <property type="entry name" value="HisKA"/>
    <property type="match status" value="1"/>
</dbReference>
<evidence type="ECO:0000256" key="11">
    <source>
        <dbReference type="SAM" id="Phobius"/>
    </source>
</evidence>
<evidence type="ECO:0000256" key="9">
    <source>
        <dbReference type="ARBA" id="ARBA00059827"/>
    </source>
</evidence>
<dbReference type="GO" id="GO:0006355">
    <property type="term" value="P:regulation of DNA-templated transcription"/>
    <property type="evidence" value="ECO:0007669"/>
    <property type="project" value="InterPro"/>
</dbReference>
<dbReference type="InterPro" id="IPR003594">
    <property type="entry name" value="HATPase_dom"/>
</dbReference>
<dbReference type="InterPro" id="IPR003661">
    <property type="entry name" value="HisK_dim/P_dom"/>
</dbReference>
<evidence type="ECO:0000256" key="3">
    <source>
        <dbReference type="ARBA" id="ARBA00022553"/>
    </source>
</evidence>
<reference evidence="15" key="1">
    <citation type="journal article" date="2014" name="Int. J. Syst. Evol. Microbiol.">
        <title>Complete genome sequence of Corynebacterium casei LMG S-19264T (=DSM 44701T), isolated from a smear-ripened cheese.</title>
        <authorList>
            <consortium name="US DOE Joint Genome Institute (JGI-PGF)"/>
            <person name="Walter F."/>
            <person name="Albersmeier A."/>
            <person name="Kalinowski J."/>
            <person name="Ruckert C."/>
        </authorList>
    </citation>
    <scope>NUCLEOTIDE SEQUENCE</scope>
    <source>
        <strain evidence="15">CGMCC 1.15725</strain>
    </source>
</reference>
<dbReference type="NCBIfam" id="TIGR00229">
    <property type="entry name" value="sensory_box"/>
    <property type="match status" value="1"/>
</dbReference>
<dbReference type="Gene3D" id="1.20.120.620">
    <property type="entry name" value="Backbone structure of the membrane domain of e. Coli histidine kinase receptor kdpd"/>
    <property type="match status" value="1"/>
</dbReference>
<dbReference type="SMART" id="SM00388">
    <property type="entry name" value="HisKA"/>
    <property type="match status" value="1"/>
</dbReference>
<evidence type="ECO:0000256" key="2">
    <source>
        <dbReference type="ARBA" id="ARBA00012438"/>
    </source>
</evidence>
<dbReference type="InterPro" id="IPR038318">
    <property type="entry name" value="KdpD_sf"/>
</dbReference>